<comment type="caution">
    <text evidence="13">The sequence shown here is derived from an EMBL/GenBank/DDBJ whole genome shotgun (WGS) entry which is preliminary data.</text>
</comment>
<keyword evidence="9" id="KW-0406">Ion transport</keyword>
<dbReference type="Pfam" id="PF01544">
    <property type="entry name" value="CorA"/>
    <property type="match status" value="1"/>
</dbReference>
<dbReference type="GO" id="GO:0000287">
    <property type="term" value="F:magnesium ion binding"/>
    <property type="evidence" value="ECO:0007669"/>
    <property type="project" value="TreeGrafter"/>
</dbReference>
<evidence type="ECO:0000256" key="11">
    <source>
        <dbReference type="SAM" id="Coils"/>
    </source>
</evidence>
<keyword evidence="7" id="KW-0862">Zinc</keyword>
<dbReference type="PANTHER" id="PTHR46494">
    <property type="entry name" value="CORA FAMILY METAL ION TRANSPORTER (EUROFUNG)"/>
    <property type="match status" value="1"/>
</dbReference>
<accession>A0A6C2CXS7</accession>
<dbReference type="CDD" id="cd12834">
    <property type="entry name" value="ZntB_u1"/>
    <property type="match status" value="1"/>
</dbReference>
<dbReference type="InterPro" id="IPR002523">
    <property type="entry name" value="MgTranspt_CorA/ZnTranspt_ZntB"/>
</dbReference>
<organism evidence="13 14">
    <name type="scientific">Zoogloea oleivorans</name>
    <dbReference type="NCBI Taxonomy" id="1552750"/>
    <lineage>
        <taxon>Bacteria</taxon>
        <taxon>Pseudomonadati</taxon>
        <taxon>Pseudomonadota</taxon>
        <taxon>Betaproteobacteria</taxon>
        <taxon>Rhodocyclales</taxon>
        <taxon>Zoogloeaceae</taxon>
        <taxon>Zoogloea</taxon>
    </lineage>
</organism>
<gene>
    <name evidence="13" type="ORF">ETQ85_10760</name>
</gene>
<dbReference type="PANTHER" id="PTHR46494:SF3">
    <property type="entry name" value="ZINC TRANSPORT PROTEIN ZNTB"/>
    <property type="match status" value="1"/>
</dbReference>
<dbReference type="GO" id="GO:0015087">
    <property type="term" value="F:cobalt ion transmembrane transporter activity"/>
    <property type="evidence" value="ECO:0007669"/>
    <property type="project" value="TreeGrafter"/>
</dbReference>
<keyword evidence="6 12" id="KW-0812">Transmembrane</keyword>
<evidence type="ECO:0000256" key="10">
    <source>
        <dbReference type="ARBA" id="ARBA00023136"/>
    </source>
</evidence>
<proteinExistence type="inferred from homology"/>
<keyword evidence="11" id="KW-0175">Coiled coil</keyword>
<dbReference type="Gene3D" id="3.30.460.20">
    <property type="entry name" value="CorA soluble domain-like"/>
    <property type="match status" value="1"/>
</dbReference>
<dbReference type="AlphaFoldDB" id="A0A6C2CXS7"/>
<keyword evidence="10 12" id="KW-0472">Membrane</keyword>
<evidence type="ECO:0000256" key="3">
    <source>
        <dbReference type="ARBA" id="ARBA00022448"/>
    </source>
</evidence>
<protein>
    <submittedName>
        <fullName evidence="13">Magnesium transporter CorA</fullName>
    </submittedName>
</protein>
<feature type="transmembrane region" description="Helical" evidence="12">
    <location>
        <begin position="249"/>
        <end position="271"/>
    </location>
</feature>
<keyword evidence="3" id="KW-0813">Transport</keyword>
<name>A0A6C2CXS7_9RHOO</name>
<keyword evidence="5" id="KW-0997">Cell inner membrane</keyword>
<evidence type="ECO:0000256" key="6">
    <source>
        <dbReference type="ARBA" id="ARBA00022692"/>
    </source>
</evidence>
<evidence type="ECO:0000256" key="9">
    <source>
        <dbReference type="ARBA" id="ARBA00023065"/>
    </source>
</evidence>
<dbReference type="SUPFAM" id="SSF143865">
    <property type="entry name" value="CorA soluble domain-like"/>
    <property type="match status" value="1"/>
</dbReference>
<evidence type="ECO:0000256" key="8">
    <source>
        <dbReference type="ARBA" id="ARBA00022989"/>
    </source>
</evidence>
<dbReference type="InterPro" id="IPR045861">
    <property type="entry name" value="CorA_cytoplasmic_dom"/>
</dbReference>
<comment type="subcellular location">
    <subcellularLocation>
        <location evidence="1">Cell membrane</location>
        <topology evidence="1">Multi-pass membrane protein</topology>
    </subcellularLocation>
</comment>
<dbReference type="EMBL" id="SDKK01000009">
    <property type="protein sequence ID" value="TYC58363.1"/>
    <property type="molecule type" value="Genomic_DNA"/>
</dbReference>
<keyword evidence="8 12" id="KW-1133">Transmembrane helix</keyword>
<keyword evidence="14" id="KW-1185">Reference proteome</keyword>
<dbReference type="GO" id="GO:0005886">
    <property type="term" value="C:plasma membrane"/>
    <property type="evidence" value="ECO:0007669"/>
    <property type="project" value="UniProtKB-SubCell"/>
</dbReference>
<comment type="similarity">
    <text evidence="2">Belongs to the CorA metal ion transporter (MIT) (TC 1.A.35) family.</text>
</comment>
<evidence type="ECO:0000313" key="14">
    <source>
        <dbReference type="Proteomes" id="UP000389128"/>
    </source>
</evidence>
<dbReference type="SUPFAM" id="SSF144083">
    <property type="entry name" value="Magnesium transport protein CorA, transmembrane region"/>
    <property type="match status" value="1"/>
</dbReference>
<feature type="transmembrane region" description="Helical" evidence="12">
    <location>
        <begin position="283"/>
        <end position="304"/>
    </location>
</feature>
<evidence type="ECO:0000313" key="13">
    <source>
        <dbReference type="EMBL" id="TYC58363.1"/>
    </source>
</evidence>
<dbReference type="GO" id="GO:0050897">
    <property type="term" value="F:cobalt ion binding"/>
    <property type="evidence" value="ECO:0007669"/>
    <property type="project" value="TreeGrafter"/>
</dbReference>
<sequence>MNTAGAVRWLKGEMPAAEGAFAWLHFNLANASTERWLRDHLGEVDAFFDALHEGSRSTRIEFAHDALIAVVNDVLFEFDFEPSQIATLWMCVDQRTVVTTRLQPLRSIDRLRAAVKGGEAFETPVALLTHLLRDQADVLVQIVRAATGRVDDVEDSLLAERVQRSRAKLGALRRVLVRLRRLLAPEPGALFRLLNQPPAWVAPDDVQELRHSTEEFSAVLADMTALQERIKLLQEEIAARVTEETNRSVYVLTMVTVLALPINMIAGLLGMNVGGIPLAEHHAGFWIVVAIIASFTVVAGWLAFRRRED</sequence>
<dbReference type="RefSeq" id="WP_148579223.1">
    <property type="nucleotide sequence ID" value="NZ_SDKK01000009.1"/>
</dbReference>
<feature type="coiled-coil region" evidence="11">
    <location>
        <begin position="216"/>
        <end position="243"/>
    </location>
</feature>
<evidence type="ECO:0000256" key="4">
    <source>
        <dbReference type="ARBA" id="ARBA00022475"/>
    </source>
</evidence>
<evidence type="ECO:0000256" key="5">
    <source>
        <dbReference type="ARBA" id="ARBA00022519"/>
    </source>
</evidence>
<dbReference type="InterPro" id="IPR045863">
    <property type="entry name" value="CorA_TM1_TM2"/>
</dbReference>
<keyword evidence="4" id="KW-1003">Cell membrane</keyword>
<reference evidence="13 14" key="1">
    <citation type="submission" date="2019-01" db="EMBL/GenBank/DDBJ databases">
        <title>Zoogloea oleivorans genome sequencing and assembly.</title>
        <authorList>
            <person name="Tancsics A."/>
            <person name="Farkas M."/>
            <person name="Kriszt B."/>
            <person name="Maroti G."/>
            <person name="Horvath B."/>
        </authorList>
    </citation>
    <scope>NUCLEOTIDE SEQUENCE [LARGE SCALE GENOMIC DNA]</scope>
    <source>
        <strain evidence="13 14">Buc</strain>
    </source>
</reference>
<evidence type="ECO:0000256" key="2">
    <source>
        <dbReference type="ARBA" id="ARBA00009765"/>
    </source>
</evidence>
<evidence type="ECO:0000256" key="7">
    <source>
        <dbReference type="ARBA" id="ARBA00022833"/>
    </source>
</evidence>
<dbReference type="OrthoDB" id="9803484at2"/>
<dbReference type="Gene3D" id="1.20.58.340">
    <property type="entry name" value="Magnesium transport protein CorA, transmembrane region"/>
    <property type="match status" value="2"/>
</dbReference>
<dbReference type="GO" id="GO:0015095">
    <property type="term" value="F:magnesium ion transmembrane transporter activity"/>
    <property type="evidence" value="ECO:0007669"/>
    <property type="project" value="TreeGrafter"/>
</dbReference>
<dbReference type="Proteomes" id="UP000389128">
    <property type="component" value="Unassembled WGS sequence"/>
</dbReference>
<evidence type="ECO:0000256" key="1">
    <source>
        <dbReference type="ARBA" id="ARBA00004651"/>
    </source>
</evidence>
<evidence type="ECO:0000256" key="12">
    <source>
        <dbReference type="SAM" id="Phobius"/>
    </source>
</evidence>